<evidence type="ECO:0000256" key="2">
    <source>
        <dbReference type="ARBA" id="ARBA00022448"/>
    </source>
</evidence>
<dbReference type="EC" id="3.6.3.17" evidence="11"/>
<feature type="domain" description="ABC transporter" evidence="10">
    <location>
        <begin position="253"/>
        <end position="496"/>
    </location>
</feature>
<dbReference type="InterPro" id="IPR017871">
    <property type="entry name" value="ABC_transporter-like_CS"/>
</dbReference>
<evidence type="ECO:0000256" key="6">
    <source>
        <dbReference type="ARBA" id="ARBA00022741"/>
    </source>
</evidence>
<dbReference type="InterPro" id="IPR003593">
    <property type="entry name" value="AAA+_ATPase"/>
</dbReference>
<keyword evidence="9" id="KW-0472">Membrane</keyword>
<proteinExistence type="predicted"/>
<dbReference type="PANTHER" id="PTHR43790">
    <property type="entry name" value="CARBOHYDRATE TRANSPORT ATP-BINDING PROTEIN MG119-RELATED"/>
    <property type="match status" value="1"/>
</dbReference>
<keyword evidence="8" id="KW-1278">Translocase</keyword>
<feature type="domain" description="ABC transporter" evidence="10">
    <location>
        <begin position="6"/>
        <end position="241"/>
    </location>
</feature>
<name>A0A3P3XNX3_9SPIR</name>
<keyword evidence="5" id="KW-0677">Repeat</keyword>
<keyword evidence="11" id="KW-0378">Hydrolase</keyword>
<sequence length="507" mass="56185">MDDLILEMNHISKTFPGVNALKDVTLKIHRGEIHSIVGENGAGKSTLMKILAGVIPPTKGELILEGKPVKINNPRHAISLGIILINQELSILPDLTVTENIFLGKDKNNYGILKRHEMREEARRLLDSIAAPFDTDILAGKLSIAQKQQVEIAKALSNKTKILIMDEPTASLSEKETENLFNAIIKLKNKGLTVIFISHRLVEILKISDAVSVLRDGNHIGDLNKEEISEETIVSWMVGRKLTDYYEHDSNTMVVPNAFVVDHYGDDAKTKDISFSVGRGEILGIAGLVGAGRTELCRLIFGIDKKKHGNLYLNGKTIKIKAPKDAIQEGVAYIPEDRKLLGLFLYMPVADNICMNILDDISTLGVISNKKINTIASAAVKNFNIKTPSVLRNAVFLSGGNQQKVLISRWLQKTPKVLILDEPTRGIDVQAKSEIFKLIGKLSLQGVAIIFISSDLTEIIPLSQRILVMRSGKIVAELKDRNEFKQETIIEYATGLRPDSYHYEYKG</sequence>
<dbReference type="SUPFAM" id="SSF52540">
    <property type="entry name" value="P-loop containing nucleoside triphosphate hydrolases"/>
    <property type="match status" value="2"/>
</dbReference>
<evidence type="ECO:0000259" key="10">
    <source>
        <dbReference type="PROSITE" id="PS50893"/>
    </source>
</evidence>
<dbReference type="PANTHER" id="PTHR43790:SF3">
    <property type="entry name" value="D-ALLOSE IMPORT ATP-BINDING PROTEIN ALSA-RELATED"/>
    <property type="match status" value="1"/>
</dbReference>
<dbReference type="GO" id="GO:0016887">
    <property type="term" value="F:ATP hydrolysis activity"/>
    <property type="evidence" value="ECO:0007669"/>
    <property type="project" value="InterPro"/>
</dbReference>
<dbReference type="EMBL" id="FWDO01000004">
    <property type="protein sequence ID" value="SLM17982.1"/>
    <property type="molecule type" value="Genomic_DNA"/>
</dbReference>
<gene>
    <name evidence="11" type="primary">rbsA</name>
    <name evidence="11" type="ORF">SPIRO4BDMA_40554</name>
</gene>
<keyword evidence="3" id="KW-1003">Cell membrane</keyword>
<dbReference type="InterPro" id="IPR050107">
    <property type="entry name" value="ABC_carbohydrate_import_ATPase"/>
</dbReference>
<dbReference type="FunFam" id="3.40.50.300:FF:000127">
    <property type="entry name" value="Ribose import ATP-binding protein RbsA"/>
    <property type="match status" value="1"/>
</dbReference>
<dbReference type="AlphaFoldDB" id="A0A3P3XNX3"/>
<dbReference type="CDD" id="cd03215">
    <property type="entry name" value="ABC_Carb_Monos_II"/>
    <property type="match status" value="1"/>
</dbReference>
<dbReference type="GO" id="GO:0005524">
    <property type="term" value="F:ATP binding"/>
    <property type="evidence" value="ECO:0007669"/>
    <property type="project" value="UniProtKB-KW"/>
</dbReference>
<dbReference type="SMART" id="SM00382">
    <property type="entry name" value="AAA"/>
    <property type="match status" value="2"/>
</dbReference>
<keyword evidence="4" id="KW-0762">Sugar transport</keyword>
<organism evidence="11">
    <name type="scientific">uncultured spirochete</name>
    <dbReference type="NCBI Taxonomy" id="156406"/>
    <lineage>
        <taxon>Bacteria</taxon>
        <taxon>Pseudomonadati</taxon>
        <taxon>Spirochaetota</taxon>
        <taxon>Spirochaetia</taxon>
        <taxon>Spirochaetales</taxon>
        <taxon>environmental samples</taxon>
    </lineage>
</organism>
<keyword evidence="7 11" id="KW-0067">ATP-binding</keyword>
<protein>
    <submittedName>
        <fullName evidence="11">Ribose import ATP-binding protein RbsA</fullName>
        <ecNumber evidence="11">3.6.3.17</ecNumber>
    </submittedName>
</protein>
<dbReference type="Gene3D" id="3.40.50.300">
    <property type="entry name" value="P-loop containing nucleotide triphosphate hydrolases"/>
    <property type="match status" value="2"/>
</dbReference>
<evidence type="ECO:0000313" key="11">
    <source>
        <dbReference type="EMBL" id="SLM17982.1"/>
    </source>
</evidence>
<dbReference type="PROSITE" id="PS50893">
    <property type="entry name" value="ABC_TRANSPORTER_2"/>
    <property type="match status" value="2"/>
</dbReference>
<keyword evidence="2" id="KW-0813">Transport</keyword>
<dbReference type="PROSITE" id="PS00211">
    <property type="entry name" value="ABC_TRANSPORTER_1"/>
    <property type="match status" value="1"/>
</dbReference>
<evidence type="ECO:0000256" key="7">
    <source>
        <dbReference type="ARBA" id="ARBA00022840"/>
    </source>
</evidence>
<evidence type="ECO:0000256" key="5">
    <source>
        <dbReference type="ARBA" id="ARBA00022737"/>
    </source>
</evidence>
<evidence type="ECO:0000256" key="1">
    <source>
        <dbReference type="ARBA" id="ARBA00004202"/>
    </source>
</evidence>
<evidence type="ECO:0000256" key="3">
    <source>
        <dbReference type="ARBA" id="ARBA00022475"/>
    </source>
</evidence>
<dbReference type="GO" id="GO:0005886">
    <property type="term" value="C:plasma membrane"/>
    <property type="evidence" value="ECO:0007669"/>
    <property type="project" value="UniProtKB-SubCell"/>
</dbReference>
<accession>A0A3P3XNX3</accession>
<dbReference type="Pfam" id="PF00005">
    <property type="entry name" value="ABC_tran"/>
    <property type="match status" value="2"/>
</dbReference>
<evidence type="ECO:0000256" key="8">
    <source>
        <dbReference type="ARBA" id="ARBA00022967"/>
    </source>
</evidence>
<evidence type="ECO:0000256" key="4">
    <source>
        <dbReference type="ARBA" id="ARBA00022597"/>
    </source>
</evidence>
<dbReference type="InterPro" id="IPR003439">
    <property type="entry name" value="ABC_transporter-like_ATP-bd"/>
</dbReference>
<dbReference type="CDD" id="cd03216">
    <property type="entry name" value="ABC_Carb_Monos_I"/>
    <property type="match status" value="1"/>
</dbReference>
<comment type="subcellular location">
    <subcellularLocation>
        <location evidence="1">Cell membrane</location>
        <topology evidence="1">Peripheral membrane protein</topology>
    </subcellularLocation>
</comment>
<reference evidence="11" key="1">
    <citation type="submission" date="2017-02" db="EMBL/GenBank/DDBJ databases">
        <authorList>
            <person name="Regsiter A."/>
            <person name="William W."/>
        </authorList>
    </citation>
    <scope>NUCLEOTIDE SEQUENCE</scope>
    <source>
        <strain evidence="11">BdmA 4</strain>
    </source>
</reference>
<dbReference type="InterPro" id="IPR027417">
    <property type="entry name" value="P-loop_NTPase"/>
</dbReference>
<keyword evidence="6" id="KW-0547">Nucleotide-binding</keyword>
<evidence type="ECO:0000256" key="9">
    <source>
        <dbReference type="ARBA" id="ARBA00023136"/>
    </source>
</evidence>